<evidence type="ECO:0000259" key="2">
    <source>
        <dbReference type="Pfam" id="PF14833"/>
    </source>
</evidence>
<feature type="non-terminal residue" evidence="3">
    <location>
        <position position="1"/>
    </location>
</feature>
<feature type="domain" description="6-phosphogluconate dehydrogenase NADP-binding" evidence="1">
    <location>
        <begin position="49"/>
        <end position="206"/>
    </location>
</feature>
<sequence length="521" mass="54174">MLLAGISRSLTRRRPLFPLAATAAAAAMSSSATAANVTDRPISPDTTRVAWVGTGVMGQSMAGHLLAAGYKLTVFNRTPSKAEGLVSRGASLADSPRAAAAAADVIFLMVGFPSDVRFTTLDPSTGALAGLAPGGVLVDMTTSDPTLAAEIAAAAAAGGCAAVDAPVSGGDRGARNAALSIFAGGDAAVVARLAPLFKLMGNALYMGGPGAGQRAKLGNQIAIASTMVGLVEGMVYAHKAGLDVAKWLEAISTGAAGSKSLDLYGKRILERDMAAGFYVRHFVKDLGICLSECQAMGLSLPGLALAQQLYVSLIAHGEGGLGTQALILAVERLNNTSLEKKGDITLHYQGIDDLLDGLIAQLNKTSLASSSTSMLAGPFLCGWVKVIFTPKPLHHLSLINSKFGCIYLCKVRQGKSPTVQTSGESNSALFWIDLDIPKECIFVRCHNNIGNLNDTGESLVGFLTANLKLKEASIHLVHNENRPNPLTKGLTEHSFSLHTDALNAVNHYQSTISYTKCSCGL</sequence>
<dbReference type="OrthoDB" id="435038at2759"/>
<dbReference type="PANTHER" id="PTHR43060">
    <property type="entry name" value="3-HYDROXYISOBUTYRATE DEHYDROGENASE-LIKE 1, MITOCHONDRIAL-RELATED"/>
    <property type="match status" value="1"/>
</dbReference>
<name>A0A5J9VI01_9POAL</name>
<evidence type="ECO:0000259" key="1">
    <source>
        <dbReference type="Pfam" id="PF03446"/>
    </source>
</evidence>
<reference evidence="3 4" key="1">
    <citation type="journal article" date="2019" name="Sci. Rep.">
        <title>A high-quality genome of Eragrostis curvula grass provides insights into Poaceae evolution and supports new strategies to enhance forage quality.</title>
        <authorList>
            <person name="Carballo J."/>
            <person name="Santos B.A.C.M."/>
            <person name="Zappacosta D."/>
            <person name="Garbus I."/>
            <person name="Selva J.P."/>
            <person name="Gallo C.A."/>
            <person name="Diaz A."/>
            <person name="Albertini E."/>
            <person name="Caccamo M."/>
            <person name="Echenique V."/>
        </authorList>
    </citation>
    <scope>NUCLEOTIDE SEQUENCE [LARGE SCALE GENOMIC DNA]</scope>
    <source>
        <strain evidence="4">cv. Victoria</strain>
        <tissue evidence="3">Leaf</tissue>
    </source>
</reference>
<dbReference type="Proteomes" id="UP000324897">
    <property type="component" value="Unassembled WGS sequence"/>
</dbReference>
<organism evidence="3 4">
    <name type="scientific">Eragrostis curvula</name>
    <name type="common">weeping love grass</name>
    <dbReference type="NCBI Taxonomy" id="38414"/>
    <lineage>
        <taxon>Eukaryota</taxon>
        <taxon>Viridiplantae</taxon>
        <taxon>Streptophyta</taxon>
        <taxon>Embryophyta</taxon>
        <taxon>Tracheophyta</taxon>
        <taxon>Spermatophyta</taxon>
        <taxon>Magnoliopsida</taxon>
        <taxon>Liliopsida</taxon>
        <taxon>Poales</taxon>
        <taxon>Poaceae</taxon>
        <taxon>PACMAD clade</taxon>
        <taxon>Chloridoideae</taxon>
        <taxon>Eragrostideae</taxon>
        <taxon>Eragrostidinae</taxon>
        <taxon>Eragrostis</taxon>
    </lineage>
</organism>
<dbReference type="InterPro" id="IPR013328">
    <property type="entry name" value="6PGD_dom2"/>
</dbReference>
<dbReference type="SUPFAM" id="SSF51735">
    <property type="entry name" value="NAD(P)-binding Rossmann-fold domains"/>
    <property type="match status" value="1"/>
</dbReference>
<keyword evidence="4" id="KW-1185">Reference proteome</keyword>
<evidence type="ECO:0000313" key="4">
    <source>
        <dbReference type="Proteomes" id="UP000324897"/>
    </source>
</evidence>
<gene>
    <name evidence="3" type="ORF">EJB05_17024</name>
</gene>
<evidence type="ECO:0000313" key="3">
    <source>
        <dbReference type="EMBL" id="TVU35151.1"/>
    </source>
</evidence>
<dbReference type="GO" id="GO:0051287">
    <property type="term" value="F:NAD binding"/>
    <property type="evidence" value="ECO:0007669"/>
    <property type="project" value="InterPro"/>
</dbReference>
<dbReference type="InterPro" id="IPR006115">
    <property type="entry name" value="6PGDH_NADP-bd"/>
</dbReference>
<dbReference type="AlphaFoldDB" id="A0A5J9VI01"/>
<dbReference type="Gene3D" id="3.40.50.720">
    <property type="entry name" value="NAD(P)-binding Rossmann-like Domain"/>
    <property type="match status" value="1"/>
</dbReference>
<dbReference type="PANTHER" id="PTHR43060:SF15">
    <property type="entry name" value="3-HYDROXYISOBUTYRATE DEHYDROGENASE-LIKE 1, MITOCHONDRIAL-RELATED"/>
    <property type="match status" value="1"/>
</dbReference>
<feature type="domain" description="3-hydroxyisobutyrate dehydrogenase-like NAD-binding" evidence="2">
    <location>
        <begin position="210"/>
        <end position="327"/>
    </location>
</feature>
<dbReference type="Gene3D" id="1.10.1040.10">
    <property type="entry name" value="N-(1-d-carboxylethyl)-l-norvaline Dehydrogenase, domain 2"/>
    <property type="match status" value="1"/>
</dbReference>
<comment type="caution">
    <text evidence="3">The sequence shown here is derived from an EMBL/GenBank/DDBJ whole genome shotgun (WGS) entry which is preliminary data.</text>
</comment>
<dbReference type="InterPro" id="IPR029154">
    <property type="entry name" value="HIBADH-like_NADP-bd"/>
</dbReference>
<dbReference type="Pfam" id="PF14833">
    <property type="entry name" value="NAD_binding_11"/>
    <property type="match status" value="1"/>
</dbReference>
<dbReference type="SUPFAM" id="SSF48179">
    <property type="entry name" value="6-phosphogluconate dehydrogenase C-terminal domain-like"/>
    <property type="match status" value="1"/>
</dbReference>
<proteinExistence type="predicted"/>
<accession>A0A5J9VI01</accession>
<protein>
    <recommendedName>
        <fullName evidence="5">6-phosphogluconate dehydrogenase NADP-binding domain-containing protein</fullName>
    </recommendedName>
</protein>
<dbReference type="EMBL" id="RWGY01000009">
    <property type="protein sequence ID" value="TVU35151.1"/>
    <property type="molecule type" value="Genomic_DNA"/>
</dbReference>
<dbReference type="GO" id="GO:0050661">
    <property type="term" value="F:NADP binding"/>
    <property type="evidence" value="ECO:0007669"/>
    <property type="project" value="InterPro"/>
</dbReference>
<dbReference type="Pfam" id="PF03446">
    <property type="entry name" value="NAD_binding_2"/>
    <property type="match status" value="1"/>
</dbReference>
<dbReference type="Gramene" id="TVU35151">
    <property type="protein sequence ID" value="TVU35151"/>
    <property type="gene ID" value="EJB05_17024"/>
</dbReference>
<dbReference type="InterPro" id="IPR036291">
    <property type="entry name" value="NAD(P)-bd_dom_sf"/>
</dbReference>
<evidence type="ECO:0008006" key="5">
    <source>
        <dbReference type="Google" id="ProtNLM"/>
    </source>
</evidence>
<dbReference type="InterPro" id="IPR008927">
    <property type="entry name" value="6-PGluconate_DH-like_C_sf"/>
</dbReference>